<organism evidence="2 3">
    <name type="scientific">Sphagnurus paluster</name>
    <dbReference type="NCBI Taxonomy" id="117069"/>
    <lineage>
        <taxon>Eukaryota</taxon>
        <taxon>Fungi</taxon>
        <taxon>Dikarya</taxon>
        <taxon>Basidiomycota</taxon>
        <taxon>Agaricomycotina</taxon>
        <taxon>Agaricomycetes</taxon>
        <taxon>Agaricomycetidae</taxon>
        <taxon>Agaricales</taxon>
        <taxon>Tricholomatineae</taxon>
        <taxon>Lyophyllaceae</taxon>
        <taxon>Sphagnurus</taxon>
    </lineage>
</organism>
<keyword evidence="3" id="KW-1185">Reference proteome</keyword>
<comment type="caution">
    <text evidence="2">The sequence shown here is derived from an EMBL/GenBank/DDBJ whole genome shotgun (WGS) entry which is preliminary data.</text>
</comment>
<sequence>MNLDRSESPMMDEDQEIEEEAMIPPPGPIAPQPTPPPRIDPNLPRDRSPTPPRALYRSTTGKGVAFTDEDINFLTRFMDYRKSQGRLDMVAFWKDVAAKAPHHSRASWMKYWRRHKHELSRDEADAPLPQAPEKKMRYSREDDILLAKFFFNKPEGTSDKIFQTFGRLWELITSRQHPHHPWKGWQEHHRIHKTKIDHFIQMLANGENIDLPEAASGPS</sequence>
<protein>
    <submittedName>
        <fullName evidence="2">Uncharacterized protein</fullName>
    </submittedName>
</protein>
<accession>A0A9P7GPA0</accession>
<evidence type="ECO:0000256" key="1">
    <source>
        <dbReference type="SAM" id="MobiDB-lite"/>
    </source>
</evidence>
<dbReference type="Proteomes" id="UP000717328">
    <property type="component" value="Unassembled WGS sequence"/>
</dbReference>
<proteinExistence type="predicted"/>
<feature type="region of interest" description="Disordered" evidence="1">
    <location>
        <begin position="1"/>
        <end position="58"/>
    </location>
</feature>
<reference evidence="2" key="1">
    <citation type="submission" date="2021-02" db="EMBL/GenBank/DDBJ databases">
        <authorList>
            <person name="Nieuwenhuis M."/>
            <person name="Van De Peppel L.J.J."/>
        </authorList>
    </citation>
    <scope>NUCLEOTIDE SEQUENCE</scope>
    <source>
        <strain evidence="2">D49</strain>
    </source>
</reference>
<feature type="compositionally biased region" description="Acidic residues" evidence="1">
    <location>
        <begin position="10"/>
        <end position="21"/>
    </location>
</feature>
<feature type="compositionally biased region" description="Pro residues" evidence="1">
    <location>
        <begin position="23"/>
        <end position="39"/>
    </location>
</feature>
<dbReference type="AlphaFoldDB" id="A0A9P7GPA0"/>
<evidence type="ECO:0000313" key="3">
    <source>
        <dbReference type="Proteomes" id="UP000717328"/>
    </source>
</evidence>
<gene>
    <name evidence="2" type="ORF">H0H81_011813</name>
</gene>
<evidence type="ECO:0000313" key="2">
    <source>
        <dbReference type="EMBL" id="KAG5650562.1"/>
    </source>
</evidence>
<dbReference type="OrthoDB" id="3358963at2759"/>
<dbReference type="EMBL" id="JABCKI010000416">
    <property type="protein sequence ID" value="KAG5650562.1"/>
    <property type="molecule type" value="Genomic_DNA"/>
</dbReference>
<name>A0A9P7GPA0_9AGAR</name>
<reference evidence="2" key="2">
    <citation type="submission" date="2021-10" db="EMBL/GenBank/DDBJ databases">
        <title>Phylogenomics reveals ancestral predisposition of the termite-cultivated fungus Termitomyces towards a domesticated lifestyle.</title>
        <authorList>
            <person name="Auxier B."/>
            <person name="Grum-Grzhimaylo A."/>
            <person name="Cardenas M.E."/>
            <person name="Lodge J.D."/>
            <person name="Laessoe T."/>
            <person name="Pedersen O."/>
            <person name="Smith M.E."/>
            <person name="Kuyper T.W."/>
            <person name="Franco-Molano E.A."/>
            <person name="Baroni T.J."/>
            <person name="Aanen D.K."/>
        </authorList>
    </citation>
    <scope>NUCLEOTIDE SEQUENCE</scope>
    <source>
        <strain evidence="2">D49</strain>
    </source>
</reference>